<dbReference type="PANTHER" id="PTHR12254">
    <property type="entry name" value="ENHANCER OF SPLIT MALPHA PROTEIN"/>
    <property type="match status" value="1"/>
</dbReference>
<accession>A0A1I8N0Z6</accession>
<dbReference type="EnsemblMetazoa" id="MDOA010408-RA">
    <property type="protein sequence ID" value="MDOA010408-PA"/>
    <property type="gene ID" value="MDOA010408"/>
</dbReference>
<proteinExistence type="predicted"/>
<evidence type="ECO:0000313" key="1">
    <source>
        <dbReference type="EnsemblMetazoa" id="MDOA010408-PA"/>
    </source>
</evidence>
<reference evidence="1" key="1">
    <citation type="submission" date="2020-05" db="UniProtKB">
        <authorList>
            <consortium name="EnsemblMetazoa"/>
        </authorList>
    </citation>
    <scope>IDENTIFICATION</scope>
    <source>
        <strain evidence="1">Aabys</strain>
    </source>
</reference>
<evidence type="ECO:0008006" key="2">
    <source>
        <dbReference type="Google" id="ProtNLM"/>
    </source>
</evidence>
<dbReference type="GO" id="GO:0007219">
    <property type="term" value="P:Notch signaling pathway"/>
    <property type="evidence" value="ECO:0007669"/>
    <property type="project" value="InterPro"/>
</dbReference>
<dbReference type="Pfam" id="PF15952">
    <property type="entry name" value="ESM4"/>
    <property type="match status" value="1"/>
</dbReference>
<sequence>MCVEIPQSSEYNKMDISNKKPITTIASYSMKKLLKQIFKQQKSKKIAANSMDSLESLENSRNASLETDCSSSSMESFENDINEQILAEEVEQTYVPVHFIRTQQGTFFWTSAADYQLTCLQQQDRWAQA</sequence>
<organism evidence="1">
    <name type="scientific">Musca domestica</name>
    <name type="common">House fly</name>
    <dbReference type="NCBI Taxonomy" id="7370"/>
    <lineage>
        <taxon>Eukaryota</taxon>
        <taxon>Metazoa</taxon>
        <taxon>Ecdysozoa</taxon>
        <taxon>Arthropoda</taxon>
        <taxon>Hexapoda</taxon>
        <taxon>Insecta</taxon>
        <taxon>Pterygota</taxon>
        <taxon>Neoptera</taxon>
        <taxon>Endopterygota</taxon>
        <taxon>Diptera</taxon>
        <taxon>Brachycera</taxon>
        <taxon>Muscomorpha</taxon>
        <taxon>Muscoidea</taxon>
        <taxon>Muscidae</taxon>
        <taxon>Musca</taxon>
    </lineage>
</organism>
<dbReference type="KEGG" id="mde:101888720"/>
<dbReference type="OrthoDB" id="8190494at2759"/>
<dbReference type="VEuPathDB" id="VectorBase:MDOMA2_001618"/>
<dbReference type="AlphaFoldDB" id="A0A1I8N0Z6"/>
<gene>
    <name evidence="1" type="primary">101888720</name>
</gene>
<dbReference type="GO" id="GO:0007423">
    <property type="term" value="P:sensory organ development"/>
    <property type="evidence" value="ECO:0007669"/>
    <property type="project" value="InterPro"/>
</dbReference>
<protein>
    <recommendedName>
        <fullName evidence="2">Enhancer of split m4 protein</fullName>
    </recommendedName>
</protein>
<dbReference type="InterPro" id="IPR029686">
    <property type="entry name" value="Malpha/m4/m2"/>
</dbReference>
<dbReference type="RefSeq" id="XP_005187196.3">
    <property type="nucleotide sequence ID" value="XM_005187139.4"/>
</dbReference>
<dbReference type="PANTHER" id="PTHR12254:SF0">
    <property type="entry name" value="BARBU-RELATED"/>
    <property type="match status" value="1"/>
</dbReference>
<dbReference type="VEuPathDB" id="VectorBase:MDOA010408"/>
<name>A0A1I8N0Z6_MUSDO</name>